<dbReference type="EMBL" id="KV921279">
    <property type="protein sequence ID" value="ORE21430.1"/>
    <property type="molecule type" value="Genomic_DNA"/>
</dbReference>
<protein>
    <submittedName>
        <fullName evidence="3">Uncharacterized protein</fullName>
    </submittedName>
</protein>
<evidence type="ECO:0000313" key="3">
    <source>
        <dbReference type="EMBL" id="ORE21430.1"/>
    </source>
</evidence>
<feature type="region of interest" description="Disordered" evidence="2">
    <location>
        <begin position="526"/>
        <end position="554"/>
    </location>
</feature>
<evidence type="ECO:0000256" key="1">
    <source>
        <dbReference type="SAM" id="Coils"/>
    </source>
</evidence>
<feature type="compositionally biased region" description="Polar residues" evidence="2">
    <location>
        <begin position="249"/>
        <end position="264"/>
    </location>
</feature>
<keyword evidence="1" id="KW-0175">Coiled coil</keyword>
<organism evidence="3 4">
    <name type="scientific">Rhizopus microsporus</name>
    <dbReference type="NCBI Taxonomy" id="58291"/>
    <lineage>
        <taxon>Eukaryota</taxon>
        <taxon>Fungi</taxon>
        <taxon>Fungi incertae sedis</taxon>
        <taxon>Mucoromycota</taxon>
        <taxon>Mucoromycotina</taxon>
        <taxon>Mucoromycetes</taxon>
        <taxon>Mucorales</taxon>
        <taxon>Mucorineae</taxon>
        <taxon>Rhizopodaceae</taxon>
        <taxon>Rhizopus</taxon>
    </lineage>
</organism>
<gene>
    <name evidence="3" type="ORF">BCV71DRAFT_253605</name>
</gene>
<sequence>MKNHKAKRRAQSEQRESPSGETYSHALISLFSLVTDVKNEIAELRKEQQTSRERMTSLHEQIARLNEYIDPNQVRSPSLSHSTTNSDGNGERSRQDNNRLYGVTGWPPYYVSDATKPMVYNGPLGPYMYNPSYSYVSSNVNTFDARHVEQTYFHSCLNSNAINSPPYIPQATRRPPSTYFTQSLPQAQTSPSRSSPKSGKSSPSRTESQQEEPHNDPASPVEQDLEHTLTEEEEENYTSSRRITRSSTKPNQQRVTTRRSSLGNTAKKRAPPKLPLPVLPPKRRARTVKSYRILSDSETEDTDESEQDPTEDINVDNKKENNKEKDDGKNKNNGKTPKASQYTPASDQRSKEKKGDNERNVNDQETESSEQGAHHLEQNNEDASTQEKEQENLPESDKLREDTQNTVAQEVPSSQKSSNTPTIDKPLLSVVIPEKHTPKRYGRQTVNPKTTLVDGGFFGIISMKQKNDNRSSSDISIDSRENLKSSKIPSIQSASQDEHAKDITHETVNDAQDIEHEETKIIKEQGIGIEEEPEAGTRNLKTKKSKQSSVNYDSDASGLSYLSATDNNTDTEADYNTYNLTTKDEHLSYEKMTRAKELEFELTPEEQLASEGLLTPLIQSPLDASKPTADAAVQKASLKKNNKKRVFEREVKSLGVEKKEIKKLGDYRERKLRPRFEKKRFRIY</sequence>
<evidence type="ECO:0000313" key="4">
    <source>
        <dbReference type="Proteomes" id="UP000242381"/>
    </source>
</evidence>
<dbReference type="VEuPathDB" id="FungiDB:BCV72DRAFT_236078"/>
<feature type="region of interest" description="Disordered" evidence="2">
    <location>
        <begin position="1"/>
        <end position="22"/>
    </location>
</feature>
<feature type="compositionally biased region" description="Polar residues" evidence="2">
    <location>
        <begin position="404"/>
        <end position="422"/>
    </location>
</feature>
<feature type="compositionally biased region" description="Acidic residues" evidence="2">
    <location>
        <begin position="297"/>
        <end position="314"/>
    </location>
</feature>
<feature type="compositionally biased region" description="Polar residues" evidence="2">
    <location>
        <begin position="338"/>
        <end position="347"/>
    </location>
</feature>
<feature type="compositionally biased region" description="Basic and acidic residues" evidence="2">
    <location>
        <begin position="348"/>
        <end position="362"/>
    </location>
</feature>
<dbReference type="AlphaFoldDB" id="A0A1X0SAY1"/>
<name>A0A1X0SAY1_RHIZD</name>
<accession>A0A1X0SAY1</accession>
<feature type="compositionally biased region" description="Polar residues" evidence="2">
    <location>
        <begin position="178"/>
        <end position="189"/>
    </location>
</feature>
<feature type="compositionally biased region" description="Polar residues" evidence="2">
    <location>
        <begin position="485"/>
        <end position="495"/>
    </location>
</feature>
<evidence type="ECO:0000256" key="2">
    <source>
        <dbReference type="SAM" id="MobiDB-lite"/>
    </source>
</evidence>
<feature type="compositionally biased region" description="Basic and acidic residues" evidence="2">
    <location>
        <begin position="385"/>
        <end position="403"/>
    </location>
</feature>
<feature type="compositionally biased region" description="Basic and acidic residues" evidence="2">
    <location>
        <begin position="315"/>
        <end position="330"/>
    </location>
</feature>
<dbReference type="Proteomes" id="UP000242381">
    <property type="component" value="Unassembled WGS sequence"/>
</dbReference>
<feature type="region of interest" description="Disordered" evidence="2">
    <location>
        <begin position="69"/>
        <end position="100"/>
    </location>
</feature>
<feature type="compositionally biased region" description="Low complexity" evidence="2">
    <location>
        <begin position="238"/>
        <end position="248"/>
    </location>
</feature>
<proteinExistence type="predicted"/>
<feature type="coiled-coil region" evidence="1">
    <location>
        <begin position="34"/>
        <end position="61"/>
    </location>
</feature>
<feature type="compositionally biased region" description="Polar residues" evidence="2">
    <location>
        <begin position="73"/>
        <end position="88"/>
    </location>
</feature>
<feature type="region of interest" description="Disordered" evidence="2">
    <location>
        <begin position="160"/>
        <end position="501"/>
    </location>
</feature>
<feature type="compositionally biased region" description="Basic and acidic residues" evidence="2">
    <location>
        <begin position="465"/>
        <end position="484"/>
    </location>
</feature>
<reference evidence="3 4" key="1">
    <citation type="journal article" date="2016" name="Proc. Natl. Acad. Sci. U.S.A.">
        <title>Lipid metabolic changes in an early divergent fungus govern the establishment of a mutualistic symbiosis with endobacteria.</title>
        <authorList>
            <person name="Lastovetsky O.A."/>
            <person name="Gaspar M.L."/>
            <person name="Mondo S.J."/>
            <person name="LaButti K.M."/>
            <person name="Sandor L."/>
            <person name="Grigoriev I.V."/>
            <person name="Henry S.A."/>
            <person name="Pawlowska T.E."/>
        </authorList>
    </citation>
    <scope>NUCLEOTIDE SEQUENCE [LARGE SCALE GENOMIC DNA]</scope>
    <source>
        <strain evidence="3 4">ATCC 11559</strain>
    </source>
</reference>
<feature type="compositionally biased region" description="Low complexity" evidence="2">
    <location>
        <begin position="190"/>
        <end position="205"/>
    </location>
</feature>